<dbReference type="Proteomes" id="UP001522905">
    <property type="component" value="Unassembled WGS sequence"/>
</dbReference>
<evidence type="ECO:0000256" key="5">
    <source>
        <dbReference type="SAM" id="MobiDB-lite"/>
    </source>
</evidence>
<organism evidence="8 9">
    <name type="scientific">Apilactobacillus xinyiensis</name>
    <dbReference type="NCBI Taxonomy" id="2841032"/>
    <lineage>
        <taxon>Bacteria</taxon>
        <taxon>Bacillati</taxon>
        <taxon>Bacillota</taxon>
        <taxon>Bacilli</taxon>
        <taxon>Lactobacillales</taxon>
        <taxon>Lactobacillaceae</taxon>
        <taxon>Apilactobacillus</taxon>
    </lineage>
</organism>
<dbReference type="SUPFAM" id="SSF52540">
    <property type="entry name" value="P-loop containing nucleoside triphosphate hydrolases"/>
    <property type="match status" value="1"/>
</dbReference>
<dbReference type="Gene3D" id="3.40.50.300">
    <property type="entry name" value="P-loop containing nucleotide triphosphate hydrolases"/>
    <property type="match status" value="2"/>
</dbReference>
<dbReference type="RefSeq" id="WP_248601510.1">
    <property type="nucleotide sequence ID" value="NZ_JAJIAO010000002.1"/>
</dbReference>
<evidence type="ECO:0000313" key="9">
    <source>
        <dbReference type="Proteomes" id="UP001522905"/>
    </source>
</evidence>
<feature type="domain" description="Helicase C-terminal" evidence="7">
    <location>
        <begin position="221"/>
        <end position="366"/>
    </location>
</feature>
<dbReference type="SMART" id="SM00487">
    <property type="entry name" value="DEXDc"/>
    <property type="match status" value="1"/>
</dbReference>
<evidence type="ECO:0000256" key="2">
    <source>
        <dbReference type="ARBA" id="ARBA00022801"/>
    </source>
</evidence>
<dbReference type="PROSITE" id="PS51194">
    <property type="entry name" value="HELICASE_CTER"/>
    <property type="match status" value="1"/>
</dbReference>
<dbReference type="SMART" id="SM00490">
    <property type="entry name" value="HELICc"/>
    <property type="match status" value="1"/>
</dbReference>
<evidence type="ECO:0000256" key="1">
    <source>
        <dbReference type="ARBA" id="ARBA00022741"/>
    </source>
</evidence>
<evidence type="ECO:0000256" key="4">
    <source>
        <dbReference type="ARBA" id="ARBA00022840"/>
    </source>
</evidence>
<evidence type="ECO:0000259" key="6">
    <source>
        <dbReference type="PROSITE" id="PS51192"/>
    </source>
</evidence>
<keyword evidence="9" id="KW-1185">Reference proteome</keyword>
<dbReference type="InterPro" id="IPR044742">
    <property type="entry name" value="DEAD/DEAH_RhlB"/>
</dbReference>
<dbReference type="Pfam" id="PF00270">
    <property type="entry name" value="DEAD"/>
    <property type="match status" value="1"/>
</dbReference>
<gene>
    <name evidence="8" type="ORF">LNP07_02100</name>
</gene>
<dbReference type="PANTHER" id="PTHR47963:SF7">
    <property type="entry name" value="ATP-DEPENDENT RNA HELICASE YFML-RELATED"/>
    <property type="match status" value="1"/>
</dbReference>
<dbReference type="EMBL" id="JAJIAO010000002">
    <property type="protein sequence ID" value="MCK8624306.1"/>
    <property type="molecule type" value="Genomic_DNA"/>
</dbReference>
<feature type="region of interest" description="Disordered" evidence="5">
    <location>
        <begin position="371"/>
        <end position="440"/>
    </location>
</feature>
<dbReference type="InterPro" id="IPR014001">
    <property type="entry name" value="Helicase_ATP-bd"/>
</dbReference>
<dbReference type="PANTHER" id="PTHR47963">
    <property type="entry name" value="DEAD-BOX ATP-DEPENDENT RNA HELICASE 47, MITOCHONDRIAL"/>
    <property type="match status" value="1"/>
</dbReference>
<feature type="compositionally biased region" description="Basic residues" evidence="5">
    <location>
        <begin position="414"/>
        <end position="433"/>
    </location>
</feature>
<keyword evidence="3 8" id="KW-0347">Helicase</keyword>
<dbReference type="Pfam" id="PF00271">
    <property type="entry name" value="Helicase_C"/>
    <property type="match status" value="1"/>
</dbReference>
<feature type="domain" description="Helicase ATP-binding" evidence="6">
    <location>
        <begin position="25"/>
        <end position="194"/>
    </location>
</feature>
<keyword evidence="4" id="KW-0067">ATP-binding</keyword>
<keyword evidence="2" id="KW-0378">Hydrolase</keyword>
<dbReference type="InterPro" id="IPR027417">
    <property type="entry name" value="P-loop_NTPase"/>
</dbReference>
<dbReference type="CDD" id="cd18787">
    <property type="entry name" value="SF2_C_DEAD"/>
    <property type="match status" value="1"/>
</dbReference>
<evidence type="ECO:0000259" key="7">
    <source>
        <dbReference type="PROSITE" id="PS51194"/>
    </source>
</evidence>
<evidence type="ECO:0000256" key="3">
    <source>
        <dbReference type="ARBA" id="ARBA00022806"/>
    </source>
</evidence>
<dbReference type="InterPro" id="IPR001650">
    <property type="entry name" value="Helicase_C-like"/>
</dbReference>
<dbReference type="InterPro" id="IPR050547">
    <property type="entry name" value="DEAD_box_RNA_helicases"/>
</dbReference>
<keyword evidence="1" id="KW-0547">Nucleotide-binding</keyword>
<protein>
    <submittedName>
        <fullName evidence="8">DEAD/DEAH box helicase</fullName>
    </submittedName>
</protein>
<dbReference type="InterPro" id="IPR011545">
    <property type="entry name" value="DEAD/DEAH_box_helicase_dom"/>
</dbReference>
<proteinExistence type="predicted"/>
<dbReference type="GO" id="GO:0004386">
    <property type="term" value="F:helicase activity"/>
    <property type="evidence" value="ECO:0007669"/>
    <property type="project" value="UniProtKB-KW"/>
</dbReference>
<accession>A0ABT0I0D8</accession>
<sequence length="440" mass="50531">MNEYFKNYFEKLGFSEQTIIQSSVYEPLKSGKNVLGLSPTGSGKTLAFLMPTIETLQAGEGTQLMIIEPSQELAMQVTRIARNWAKLLDCKVLSLTGGANVKRQTESLKKRPEVVVGTAGRIKSLINDKKLKTNYVKTVIIDEADDLLQGETLTTVRQIINSCYSDIQLGFFSATETEILEELDKWFGNKIIEKFDVRNIDKTRGEVRHGLLEVLRSNRNKMLVRLTHIKEFKALVFFNQMNDLNKAYSYFVHEHYNNIAKLTSDQNKIKRQKAMEDFRLGRVKLLLTTDVAARGIDIPKLPAVINYDLPDNAIDYIHRVGRTGRMGEKGVVLNFGDDHDLRDLKNLLKDEEYTLQPIYFFKNKLVDNVPDQPKKPNSIKNNYQKDAKKVNSTKNKPAKRKKVESKFPSSKVNSNKKKKKNKHIKNKGMRKKWRDMSKNK</sequence>
<evidence type="ECO:0000313" key="8">
    <source>
        <dbReference type="EMBL" id="MCK8624306.1"/>
    </source>
</evidence>
<name>A0ABT0I0D8_9LACO</name>
<dbReference type="PROSITE" id="PS51192">
    <property type="entry name" value="HELICASE_ATP_BIND_1"/>
    <property type="match status" value="1"/>
</dbReference>
<dbReference type="CDD" id="cd00268">
    <property type="entry name" value="DEADc"/>
    <property type="match status" value="1"/>
</dbReference>
<reference evidence="8 9" key="1">
    <citation type="submission" date="2021-11" db="EMBL/GenBank/DDBJ databases">
        <title>Comparative genomics of bee honey and flower isolates.</title>
        <authorList>
            <person name="Bechtner J.D."/>
            <person name="Gallus M.K."/>
            <person name="Ehrmann M."/>
        </authorList>
    </citation>
    <scope>NUCLEOTIDE SEQUENCE [LARGE SCALE GENOMIC DNA]</scope>
    <source>
        <strain evidence="8 9">M161</strain>
    </source>
</reference>
<comment type="caution">
    <text evidence="8">The sequence shown here is derived from an EMBL/GenBank/DDBJ whole genome shotgun (WGS) entry which is preliminary data.</text>
</comment>